<evidence type="ECO:0000256" key="9">
    <source>
        <dbReference type="ARBA" id="ARBA00022843"/>
    </source>
</evidence>
<dbReference type="Pfam" id="PF22949">
    <property type="entry name" value="HRI2_3H"/>
    <property type="match status" value="1"/>
</dbReference>
<keyword evidence="9" id="KW-0832">Ubl conjugation</keyword>
<dbReference type="GO" id="GO:0004694">
    <property type="term" value="F:eukaryotic translation initiation factor 2alpha kinase activity"/>
    <property type="evidence" value="ECO:0007669"/>
    <property type="project" value="TreeGrafter"/>
</dbReference>
<dbReference type="InterPro" id="IPR000719">
    <property type="entry name" value="Prot_kinase_dom"/>
</dbReference>
<dbReference type="InterPro" id="IPR050339">
    <property type="entry name" value="CC_SR_Kinase"/>
</dbReference>
<evidence type="ECO:0000259" key="17">
    <source>
        <dbReference type="PROSITE" id="PS50011"/>
    </source>
</evidence>
<evidence type="ECO:0000256" key="14">
    <source>
        <dbReference type="ARBA" id="ARBA00046654"/>
    </source>
</evidence>
<evidence type="ECO:0000256" key="3">
    <source>
        <dbReference type="ARBA" id="ARBA00022553"/>
    </source>
</evidence>
<gene>
    <name evidence="18" type="primary">ORF116244</name>
</gene>
<feature type="region of interest" description="Disordered" evidence="16">
    <location>
        <begin position="265"/>
        <end position="294"/>
    </location>
</feature>
<dbReference type="PANTHER" id="PTHR11042">
    <property type="entry name" value="EUKARYOTIC TRANSLATION INITIATION FACTOR 2-ALPHA KINASE EIF2-ALPHA KINASE -RELATED"/>
    <property type="match status" value="1"/>
</dbReference>
<dbReference type="AlphaFoldDB" id="A0A0B7AG12"/>
<dbReference type="GO" id="GO:0017148">
    <property type="term" value="P:negative regulation of translation"/>
    <property type="evidence" value="ECO:0007669"/>
    <property type="project" value="UniProtKB-KW"/>
</dbReference>
<keyword evidence="4" id="KW-0808">Transferase</keyword>
<evidence type="ECO:0000256" key="15">
    <source>
        <dbReference type="PROSITE-ProRule" id="PRU10141"/>
    </source>
</evidence>
<dbReference type="InterPro" id="IPR017441">
    <property type="entry name" value="Protein_kinase_ATP_BS"/>
</dbReference>
<feature type="non-terminal residue" evidence="18">
    <location>
        <position position="1"/>
    </location>
</feature>
<dbReference type="GO" id="GO:0005737">
    <property type="term" value="C:cytoplasm"/>
    <property type="evidence" value="ECO:0007669"/>
    <property type="project" value="TreeGrafter"/>
</dbReference>
<dbReference type="Pfam" id="PF00069">
    <property type="entry name" value="Pkinase"/>
    <property type="match status" value="1"/>
</dbReference>
<dbReference type="EMBL" id="HACG01032712">
    <property type="protein sequence ID" value="CEK79577.1"/>
    <property type="molecule type" value="Transcribed_RNA"/>
</dbReference>
<evidence type="ECO:0000256" key="2">
    <source>
        <dbReference type="ARBA" id="ARBA00022527"/>
    </source>
</evidence>
<evidence type="ECO:0000256" key="11">
    <source>
        <dbReference type="ARBA" id="ARBA00023193"/>
    </source>
</evidence>
<evidence type="ECO:0000256" key="13">
    <source>
        <dbReference type="ARBA" id="ARBA00042456"/>
    </source>
</evidence>
<name>A0A0B7AG12_9EUPU</name>
<keyword evidence="3" id="KW-0597">Phosphoprotein</keyword>
<proteinExistence type="predicted"/>
<reference evidence="18" key="1">
    <citation type="submission" date="2014-12" db="EMBL/GenBank/DDBJ databases">
        <title>Insight into the proteome of Arion vulgaris.</title>
        <authorList>
            <person name="Aradska J."/>
            <person name="Bulat T."/>
            <person name="Smidak R."/>
            <person name="Sarate P."/>
            <person name="Gangsoo J."/>
            <person name="Sialana F."/>
            <person name="Bilban M."/>
            <person name="Lubec G."/>
        </authorList>
    </citation>
    <scope>NUCLEOTIDE SEQUENCE</scope>
    <source>
        <tissue evidence="18">Skin</tissue>
    </source>
</reference>
<accession>A0A0B7AG12</accession>
<keyword evidence="5" id="KW-0677">Repeat</keyword>
<evidence type="ECO:0000256" key="12">
    <source>
        <dbReference type="ARBA" id="ARBA00040433"/>
    </source>
</evidence>
<organism evidence="18">
    <name type="scientific">Arion vulgaris</name>
    <dbReference type="NCBI Taxonomy" id="1028688"/>
    <lineage>
        <taxon>Eukaryota</taxon>
        <taxon>Metazoa</taxon>
        <taxon>Spiralia</taxon>
        <taxon>Lophotrochozoa</taxon>
        <taxon>Mollusca</taxon>
        <taxon>Gastropoda</taxon>
        <taxon>Heterobranchia</taxon>
        <taxon>Euthyneura</taxon>
        <taxon>Panpulmonata</taxon>
        <taxon>Eupulmonata</taxon>
        <taxon>Stylommatophora</taxon>
        <taxon>Helicina</taxon>
        <taxon>Arionoidea</taxon>
        <taxon>Arionidae</taxon>
        <taxon>Arion</taxon>
    </lineage>
</organism>
<evidence type="ECO:0000256" key="7">
    <source>
        <dbReference type="ARBA" id="ARBA00022777"/>
    </source>
</evidence>
<evidence type="ECO:0000256" key="8">
    <source>
        <dbReference type="ARBA" id="ARBA00022840"/>
    </source>
</evidence>
<dbReference type="PANTHER" id="PTHR11042:SF160">
    <property type="entry name" value="EUKARYOTIC TRANSLATION INITIATION FACTOR 2-ALPHA KINASE 1"/>
    <property type="match status" value="1"/>
</dbReference>
<keyword evidence="11" id="KW-0652">Protein synthesis inhibitor</keyword>
<dbReference type="PROSITE" id="PS00107">
    <property type="entry name" value="PROTEIN_KINASE_ATP"/>
    <property type="match status" value="1"/>
</dbReference>
<dbReference type="InterPro" id="IPR011009">
    <property type="entry name" value="Kinase-like_dom_sf"/>
</dbReference>
<keyword evidence="10" id="KW-1015">Disulfide bond</keyword>
<dbReference type="PROSITE" id="PS50011">
    <property type="entry name" value="PROTEIN_KINASE_DOM"/>
    <property type="match status" value="1"/>
</dbReference>
<feature type="compositionally biased region" description="Polar residues" evidence="16">
    <location>
        <begin position="623"/>
        <end position="635"/>
    </location>
</feature>
<evidence type="ECO:0000256" key="6">
    <source>
        <dbReference type="ARBA" id="ARBA00022741"/>
    </source>
</evidence>
<feature type="non-terminal residue" evidence="18">
    <location>
        <position position="831"/>
    </location>
</feature>
<sequence length="831" mass="92631">RSSETSTGTGRRGTNLNIRHKVPVKTVADFKLRSGGLPIRRMDISDAADFKNDSSVQKANLNQEPNAMAVTLNRNLAPHLLLASLLEELCYIYVKDKNKSQHLFKILCNRLSKLQVMSPLSHVDEMSGLRYQRRTMLNKIIRAAIISMDQGPSLLALPDANFGLNLHGPSVKEKSMIEQQTSRYKNEFQEMGLLGKGGFGSVFKAKNYLDGREYAVKKVRFKHKNTDLELKLLREVKALANLQHTNIVGYNAAWMEYDSPYLVGKESSSNESPRTQDSDSDSTDSPPQSSQFDTQDSMNIEFCFTDDKSMVDVKKSLVQPLHSGLGLAISAKLFSTVHTQDDIHLSENFGSGFNGTSHTCLNEKHNTSFELESTHFSKSILEHSNACKTVKNDEEAITLVQKEVNKQLVIRKELSVSSHDTNSFQSKYENQMKGNTVTNSQSLEVLTETHYDTSEKILTINSTKNIHSTKLHNHLYFEGTQGIPSKAMCFNSGDGLSVHSTMDSAGFVSSQESSNTPTSVVVDGQINVDHTLQNHSHNLLSLEYPKRLERQKNPNQLPSITLPADFTRLCQQTISSSHFIGLKQDHQDNVSISTSNPVSSAAELASLKMNSFKTDSEPHSLLDTASQPQNQQPDFSQFKSIPSSQFISERETVSSFSKEASNLQFNTILVPDYSCTSKLSTLGLYNNIEAALVQDQQPLADNLMHSSSLLPILSVSQRKETKRQLKPLLKVIMPDVSSSLVTFPRASSSAEPGGKQASLQKTGLQIGRKVKKFAASAVEEVLEFQVDNIVFQNSITLYIQMELCTFTLQEWMSERNLEFHSKGYDDVTMRS</sequence>
<keyword evidence="6 15" id="KW-0547">Nucleotide-binding</keyword>
<dbReference type="GO" id="GO:0005634">
    <property type="term" value="C:nucleus"/>
    <property type="evidence" value="ECO:0007669"/>
    <property type="project" value="TreeGrafter"/>
</dbReference>
<evidence type="ECO:0000256" key="16">
    <source>
        <dbReference type="SAM" id="MobiDB-lite"/>
    </source>
</evidence>
<evidence type="ECO:0000256" key="5">
    <source>
        <dbReference type="ARBA" id="ARBA00022737"/>
    </source>
</evidence>
<protein>
    <recommendedName>
        <fullName evidence="12">Eukaryotic translation initiation factor 2-alpha kinase 1</fullName>
        <ecNumber evidence="1">2.7.11.1</ecNumber>
    </recommendedName>
    <alternativeName>
        <fullName evidence="13">Hemin-sensitive initiation factor 2-alpha kinase</fullName>
    </alternativeName>
</protein>
<comment type="subunit">
    <text evidence="14">Synthesized in an inactive form that binds to the N-terminal domain of CDC37. Has to be associated with a multiprotein complex containing Hsp90, CDC37 and PPP5C for maturation and activation by autophosphorylation. The phosphatase PPP5C modulates this activation. Homodimer; homodimerizes in presence of heme, forming a disulfide-linked inactive homodimer. Interacts with DELE1; binds both to full-length DELE1 and processed form of DELE1 (S-DELE1) in response to stress, leading to activate its protein kinase activity and trigger the integrated stress response (ISR).</text>
</comment>
<feature type="domain" description="Protein kinase" evidence="17">
    <location>
        <begin position="188"/>
        <end position="477"/>
    </location>
</feature>
<dbReference type="InterPro" id="IPR054521">
    <property type="entry name" value="HRI2_3H"/>
</dbReference>
<evidence type="ECO:0000313" key="18">
    <source>
        <dbReference type="EMBL" id="CEK79577.1"/>
    </source>
</evidence>
<feature type="binding site" evidence="15">
    <location>
        <position position="218"/>
    </location>
    <ligand>
        <name>ATP</name>
        <dbReference type="ChEBI" id="CHEBI:30616"/>
    </ligand>
</feature>
<evidence type="ECO:0000256" key="10">
    <source>
        <dbReference type="ARBA" id="ARBA00023157"/>
    </source>
</evidence>
<dbReference type="Gene3D" id="3.30.200.20">
    <property type="entry name" value="Phosphorylase Kinase, domain 1"/>
    <property type="match status" value="1"/>
</dbReference>
<keyword evidence="8 15" id="KW-0067">ATP-binding</keyword>
<evidence type="ECO:0000256" key="4">
    <source>
        <dbReference type="ARBA" id="ARBA00022679"/>
    </source>
</evidence>
<evidence type="ECO:0000256" key="1">
    <source>
        <dbReference type="ARBA" id="ARBA00012513"/>
    </source>
</evidence>
<dbReference type="EC" id="2.7.11.1" evidence="1"/>
<dbReference type="SUPFAM" id="SSF56112">
    <property type="entry name" value="Protein kinase-like (PK-like)"/>
    <property type="match status" value="1"/>
</dbReference>
<keyword evidence="7" id="KW-0418">Kinase</keyword>
<feature type="region of interest" description="Disordered" evidence="16">
    <location>
        <begin position="614"/>
        <end position="635"/>
    </location>
</feature>
<dbReference type="GO" id="GO:0005524">
    <property type="term" value="F:ATP binding"/>
    <property type="evidence" value="ECO:0007669"/>
    <property type="project" value="UniProtKB-UniRule"/>
</dbReference>
<keyword evidence="2" id="KW-0723">Serine/threonine-protein kinase</keyword>